<keyword evidence="4 7" id="KW-0812">Transmembrane</keyword>
<dbReference type="AlphaFoldDB" id="A0A0F9TWC1"/>
<keyword evidence="2" id="KW-0813">Transport</keyword>
<evidence type="ECO:0000259" key="8">
    <source>
        <dbReference type="PROSITE" id="PS50928"/>
    </source>
</evidence>
<dbReference type="GO" id="GO:0005886">
    <property type="term" value="C:plasma membrane"/>
    <property type="evidence" value="ECO:0007669"/>
    <property type="project" value="UniProtKB-SubCell"/>
</dbReference>
<dbReference type="CDD" id="cd06261">
    <property type="entry name" value="TM_PBP2"/>
    <property type="match status" value="1"/>
</dbReference>
<accession>A0A0F9TWC1</accession>
<dbReference type="EMBL" id="LAZR01000970">
    <property type="protein sequence ID" value="KKN53466.1"/>
    <property type="molecule type" value="Genomic_DNA"/>
</dbReference>
<proteinExistence type="predicted"/>
<dbReference type="PROSITE" id="PS50928">
    <property type="entry name" value="ABC_TM1"/>
    <property type="match status" value="1"/>
</dbReference>
<sequence length="343" mass="38571">MAIQEEIYEKVKLFGRKQSKNRIRLDGDTRKERYIRYLKFFLLPCFRAREINKLEYEIGKIKSKRTFFRRFLTPLTILGLICFLFIAWCAVFPNWASRFTFEDIAVWVNIEGSAYAPPSPANPLGTGESAWDILARNIWSSRFSLLVSFLSVFIAFILGILIGIISAYAGGWVDNILMRVVDAFVVFPALILAFLFIAIWGNQLSIIMIALGLAGIPAYARIARASALQEKHKLYVDAGKTAGASRFKIMFKHILPNAWTTLIVRVTFHLAVATLAVAGIAFLGFAVSDVPTWGWDISAARSHMYRAPWAMVWPGVWITIAALGFQLLGDGLRDALDPKLKVL</sequence>
<comment type="caution">
    <text evidence="9">The sequence shown here is derived from an EMBL/GenBank/DDBJ whole genome shotgun (WGS) entry which is preliminary data.</text>
</comment>
<feature type="domain" description="ABC transmembrane type-1" evidence="8">
    <location>
        <begin position="141"/>
        <end position="329"/>
    </location>
</feature>
<keyword evidence="3" id="KW-1003">Cell membrane</keyword>
<comment type="subcellular location">
    <subcellularLocation>
        <location evidence="1">Cell membrane</location>
        <topology evidence="1">Multi-pass membrane protein</topology>
    </subcellularLocation>
</comment>
<dbReference type="PANTHER" id="PTHR43386:SF1">
    <property type="entry name" value="D,D-DIPEPTIDE TRANSPORT SYSTEM PERMEASE PROTEIN DDPC-RELATED"/>
    <property type="match status" value="1"/>
</dbReference>
<dbReference type="Gene3D" id="1.10.3720.10">
    <property type="entry name" value="MetI-like"/>
    <property type="match status" value="1"/>
</dbReference>
<reference evidence="9" key="1">
    <citation type="journal article" date="2015" name="Nature">
        <title>Complex archaea that bridge the gap between prokaryotes and eukaryotes.</title>
        <authorList>
            <person name="Spang A."/>
            <person name="Saw J.H."/>
            <person name="Jorgensen S.L."/>
            <person name="Zaremba-Niedzwiedzka K."/>
            <person name="Martijn J."/>
            <person name="Lind A.E."/>
            <person name="van Eijk R."/>
            <person name="Schleper C."/>
            <person name="Guy L."/>
            <person name="Ettema T.J."/>
        </authorList>
    </citation>
    <scope>NUCLEOTIDE SEQUENCE</scope>
</reference>
<dbReference type="Pfam" id="PF00528">
    <property type="entry name" value="BPD_transp_1"/>
    <property type="match status" value="1"/>
</dbReference>
<evidence type="ECO:0000256" key="1">
    <source>
        <dbReference type="ARBA" id="ARBA00004651"/>
    </source>
</evidence>
<dbReference type="SUPFAM" id="SSF161098">
    <property type="entry name" value="MetI-like"/>
    <property type="match status" value="1"/>
</dbReference>
<gene>
    <name evidence="9" type="ORF">LCGC14_0602140</name>
</gene>
<organism evidence="9">
    <name type="scientific">marine sediment metagenome</name>
    <dbReference type="NCBI Taxonomy" id="412755"/>
    <lineage>
        <taxon>unclassified sequences</taxon>
        <taxon>metagenomes</taxon>
        <taxon>ecological metagenomes</taxon>
    </lineage>
</organism>
<feature type="transmembrane region" description="Helical" evidence="7">
    <location>
        <begin position="307"/>
        <end position="329"/>
    </location>
</feature>
<protein>
    <recommendedName>
        <fullName evidence="8">ABC transmembrane type-1 domain-containing protein</fullName>
    </recommendedName>
</protein>
<evidence type="ECO:0000256" key="2">
    <source>
        <dbReference type="ARBA" id="ARBA00022448"/>
    </source>
</evidence>
<evidence type="ECO:0000256" key="4">
    <source>
        <dbReference type="ARBA" id="ARBA00022692"/>
    </source>
</evidence>
<evidence type="ECO:0000256" key="3">
    <source>
        <dbReference type="ARBA" id="ARBA00022475"/>
    </source>
</evidence>
<feature type="transmembrane region" description="Helical" evidence="7">
    <location>
        <begin position="206"/>
        <end position="223"/>
    </location>
</feature>
<dbReference type="GO" id="GO:0055085">
    <property type="term" value="P:transmembrane transport"/>
    <property type="evidence" value="ECO:0007669"/>
    <property type="project" value="InterPro"/>
</dbReference>
<dbReference type="PANTHER" id="PTHR43386">
    <property type="entry name" value="OLIGOPEPTIDE TRANSPORT SYSTEM PERMEASE PROTEIN APPC"/>
    <property type="match status" value="1"/>
</dbReference>
<keyword evidence="6 7" id="KW-0472">Membrane</keyword>
<dbReference type="InterPro" id="IPR050366">
    <property type="entry name" value="BP-dependent_transpt_permease"/>
</dbReference>
<evidence type="ECO:0000256" key="7">
    <source>
        <dbReference type="SAM" id="Phobius"/>
    </source>
</evidence>
<feature type="transmembrane region" description="Helical" evidence="7">
    <location>
        <begin position="71"/>
        <end position="93"/>
    </location>
</feature>
<keyword evidence="5 7" id="KW-1133">Transmembrane helix</keyword>
<evidence type="ECO:0000256" key="6">
    <source>
        <dbReference type="ARBA" id="ARBA00023136"/>
    </source>
</evidence>
<feature type="transmembrane region" description="Helical" evidence="7">
    <location>
        <begin position="180"/>
        <end position="200"/>
    </location>
</feature>
<evidence type="ECO:0000313" key="9">
    <source>
        <dbReference type="EMBL" id="KKN53466.1"/>
    </source>
</evidence>
<name>A0A0F9TWC1_9ZZZZ</name>
<evidence type="ECO:0000256" key="5">
    <source>
        <dbReference type="ARBA" id="ARBA00022989"/>
    </source>
</evidence>
<feature type="transmembrane region" description="Helical" evidence="7">
    <location>
        <begin position="262"/>
        <end position="287"/>
    </location>
</feature>
<dbReference type="InterPro" id="IPR035906">
    <property type="entry name" value="MetI-like_sf"/>
</dbReference>
<feature type="transmembrane region" description="Helical" evidence="7">
    <location>
        <begin position="143"/>
        <end position="168"/>
    </location>
</feature>
<dbReference type="InterPro" id="IPR000515">
    <property type="entry name" value="MetI-like"/>
</dbReference>